<gene>
    <name evidence="2" type="ORF">Q8A49_05505</name>
</gene>
<evidence type="ECO:0000256" key="1">
    <source>
        <dbReference type="SAM" id="MobiDB-lite"/>
    </source>
</evidence>
<name>A0ABU7KLS0_9ACTN</name>
<evidence type="ECO:0000313" key="3">
    <source>
        <dbReference type="Proteomes" id="UP001348641"/>
    </source>
</evidence>
<accession>A0ABU7KLS0</accession>
<evidence type="ECO:0000313" key="2">
    <source>
        <dbReference type="EMBL" id="MEE2049949.1"/>
    </source>
</evidence>
<reference evidence="2 3" key="1">
    <citation type="submission" date="2023-07" db="EMBL/GenBank/DDBJ databases">
        <authorList>
            <person name="Girao M."/>
            <person name="Carvalho M.F."/>
        </authorList>
    </citation>
    <scope>NUCLEOTIDE SEQUENCE [LARGE SCALE GENOMIC DNA]</scope>
    <source>
        <strain evidence="2 3">66/93</strain>
    </source>
</reference>
<comment type="caution">
    <text evidence="2">The sequence shown here is derived from an EMBL/GenBank/DDBJ whole genome shotgun (WGS) entry which is preliminary data.</text>
</comment>
<dbReference type="EMBL" id="JAUUCC010000009">
    <property type="protein sequence ID" value="MEE2049949.1"/>
    <property type="molecule type" value="Genomic_DNA"/>
</dbReference>
<organism evidence="2 3">
    <name type="scientific">Nocardiopsis tropica</name>
    <dbReference type="NCBI Taxonomy" id="109330"/>
    <lineage>
        <taxon>Bacteria</taxon>
        <taxon>Bacillati</taxon>
        <taxon>Actinomycetota</taxon>
        <taxon>Actinomycetes</taxon>
        <taxon>Streptosporangiales</taxon>
        <taxon>Nocardiopsidaceae</taxon>
        <taxon>Nocardiopsis</taxon>
    </lineage>
</organism>
<proteinExistence type="predicted"/>
<feature type="region of interest" description="Disordered" evidence="1">
    <location>
        <begin position="305"/>
        <end position="326"/>
    </location>
</feature>
<feature type="region of interest" description="Disordered" evidence="1">
    <location>
        <begin position="33"/>
        <end position="61"/>
    </location>
</feature>
<evidence type="ECO:0008006" key="4">
    <source>
        <dbReference type="Google" id="ProtNLM"/>
    </source>
</evidence>
<sequence length="326" mass="31727">MAQGLAGAVVGAAAARAAYAVLTLPERACAPAGTGADGATGTAPGDPRAEDSAGAPGADAPSAWLRRNFRGRVVTLQEGPALASGVCAASLLVPGPAPRVRAASALAAAGAAAFGAYDDLSGNGQARGLRGHLAALARGEVTTGLVKMVGIGATGVAAASLLRRGPVDTLVDGALIAAGANLVNLFDLRPGRAVKFALLAAAPALASPAAPLLGPVVGACSALLPDELAERSMLGDAGANALGAALGAAAVAQAPRPVRLALFGAVAALTLASEVTSFSRVIDRVPALRRLDQWGRCSARRTAAGGVEDDGRAGAPGEGRPVGRCA</sequence>
<dbReference type="Proteomes" id="UP001348641">
    <property type="component" value="Unassembled WGS sequence"/>
</dbReference>
<protein>
    <recommendedName>
        <fullName evidence="4">UDP-N-acetylmuramyl pentapeptide phosphotransferase/UDP-N-acetylglucosamine-1-phosphate transferase</fullName>
    </recommendedName>
</protein>